<dbReference type="AlphaFoldDB" id="A0A2L2LEK6"/>
<dbReference type="Proteomes" id="UP000237717">
    <property type="component" value="Chromosome I"/>
</dbReference>
<reference evidence="1 2" key="1">
    <citation type="submission" date="2018-02" db="EMBL/GenBank/DDBJ databases">
        <title>Complete genome sequence of Agrobacterium tumefaciens 1D1609.</title>
        <authorList>
            <person name="Cho S.-T."/>
            <person name="Haryono M."/>
            <person name="Chang H.-H."/>
            <person name="Santos M.N."/>
            <person name="Lai E.-M."/>
            <person name="Kuo C.-H."/>
        </authorList>
    </citation>
    <scope>NUCLEOTIDE SEQUENCE [LARGE SCALE GENOMIC DNA]</scope>
    <source>
        <strain evidence="1 2">1D1609</strain>
    </source>
</reference>
<name>A0A2L2LEK6_AGRTU</name>
<organism evidence="1 2">
    <name type="scientific">Agrobacterium tumefaciens</name>
    <dbReference type="NCBI Taxonomy" id="358"/>
    <lineage>
        <taxon>Bacteria</taxon>
        <taxon>Pseudomonadati</taxon>
        <taxon>Pseudomonadota</taxon>
        <taxon>Alphaproteobacteria</taxon>
        <taxon>Hyphomicrobiales</taxon>
        <taxon>Rhizobiaceae</taxon>
        <taxon>Rhizobium/Agrobacterium group</taxon>
        <taxon>Agrobacterium</taxon>
        <taxon>Agrobacterium tumefaciens complex</taxon>
    </lineage>
</organism>
<protein>
    <submittedName>
        <fullName evidence="1">Integrase</fullName>
    </submittedName>
</protein>
<gene>
    <name evidence="1" type="ORF">At1D1609_27150</name>
</gene>
<dbReference type="RefSeq" id="WP_065656226.1">
    <property type="nucleotide sequence ID" value="NZ_CP026924.1"/>
</dbReference>
<sequence>MLEQAKSLAEDWYLGLRGKLAGLIKTETTFAIAAKKFEREYAIITEGERRPNILGSVPNPIDDVGS</sequence>
<accession>A0A2L2LEK6</accession>
<dbReference type="EMBL" id="CP026924">
    <property type="protein sequence ID" value="AVH42769.1"/>
    <property type="molecule type" value="Genomic_DNA"/>
</dbReference>
<proteinExistence type="predicted"/>
<evidence type="ECO:0000313" key="2">
    <source>
        <dbReference type="Proteomes" id="UP000237717"/>
    </source>
</evidence>
<evidence type="ECO:0000313" key="1">
    <source>
        <dbReference type="EMBL" id="AVH42769.1"/>
    </source>
</evidence>